<name>A0ABW2B629_9RHOB</name>
<evidence type="ECO:0000256" key="1">
    <source>
        <dbReference type="SAM" id="SignalP"/>
    </source>
</evidence>
<keyword evidence="1" id="KW-0732">Signal</keyword>
<proteinExistence type="predicted"/>
<keyword evidence="3" id="KW-1185">Reference proteome</keyword>
<organism evidence="2 3">
    <name type="scientific">Sulfitobacter porphyrae</name>
    <dbReference type="NCBI Taxonomy" id="1246864"/>
    <lineage>
        <taxon>Bacteria</taxon>
        <taxon>Pseudomonadati</taxon>
        <taxon>Pseudomonadota</taxon>
        <taxon>Alphaproteobacteria</taxon>
        <taxon>Rhodobacterales</taxon>
        <taxon>Roseobacteraceae</taxon>
        <taxon>Sulfitobacter</taxon>
    </lineage>
</organism>
<accession>A0ABW2B629</accession>
<dbReference type="Proteomes" id="UP001596353">
    <property type="component" value="Unassembled WGS sequence"/>
</dbReference>
<sequence>MMNLIHTTSTRVIGALCLGALLAGCNYNTANDGVRNGPQAIHPSSGLATVAPAPAAAAAPTCGQNGQYACYTPQPGDGSQPIID</sequence>
<protein>
    <recommendedName>
        <fullName evidence="4">Lipoprotein</fullName>
    </recommendedName>
</protein>
<feature type="chain" id="PRO_5045771665" description="Lipoprotein" evidence="1">
    <location>
        <begin position="31"/>
        <end position="84"/>
    </location>
</feature>
<feature type="signal peptide" evidence="1">
    <location>
        <begin position="1"/>
        <end position="30"/>
    </location>
</feature>
<comment type="caution">
    <text evidence="2">The sequence shown here is derived from an EMBL/GenBank/DDBJ whole genome shotgun (WGS) entry which is preliminary data.</text>
</comment>
<reference evidence="3" key="1">
    <citation type="journal article" date="2019" name="Int. J. Syst. Evol. Microbiol.">
        <title>The Global Catalogue of Microorganisms (GCM) 10K type strain sequencing project: providing services to taxonomists for standard genome sequencing and annotation.</title>
        <authorList>
            <consortium name="The Broad Institute Genomics Platform"/>
            <consortium name="The Broad Institute Genome Sequencing Center for Infectious Disease"/>
            <person name="Wu L."/>
            <person name="Ma J."/>
        </authorList>
    </citation>
    <scope>NUCLEOTIDE SEQUENCE [LARGE SCALE GENOMIC DNA]</scope>
    <source>
        <strain evidence="3">CCUG 66188</strain>
    </source>
</reference>
<evidence type="ECO:0000313" key="2">
    <source>
        <dbReference type="EMBL" id="MFC6760666.1"/>
    </source>
</evidence>
<gene>
    <name evidence="2" type="ORF">ACFQFQ_16065</name>
</gene>
<evidence type="ECO:0008006" key="4">
    <source>
        <dbReference type="Google" id="ProtNLM"/>
    </source>
</evidence>
<evidence type="ECO:0000313" key="3">
    <source>
        <dbReference type="Proteomes" id="UP001596353"/>
    </source>
</evidence>
<dbReference type="EMBL" id="JBHSWG010000001">
    <property type="protein sequence ID" value="MFC6760666.1"/>
    <property type="molecule type" value="Genomic_DNA"/>
</dbReference>